<sequence length="322" mass="35490">PCWLSRVAPALGPLSAPLEIRPWTLTPSPMSARQEQDTVPGAPGPLTVGRCEVPGGGAEGRVLPRPVPECPGTARPRRLSMEPAAGSSTRMHAVPAIVGVKLLSNAFSYGDEYRLSREVDRYHEFWSYSRHASPFMNCISLLMYYNCWQAFLASVAAATATALLLQGEVCPAELSVSGYRAGLPCMAAGLCTSVVVMFAWPSRQRVFLDRACIPQDDETAKRNGILSLGYYLRMSRTVLVLWDNTYFRRLWCVFEFAACTHLQSDREQASDNALQVLPSIYGGILAILFVGLTVFNFVTRWFLIGVDDLPSMFGALPHHEIL</sequence>
<name>A0ABN9X6X9_9DINO</name>
<dbReference type="EMBL" id="CAUYUJ010020002">
    <property type="protein sequence ID" value="CAK0895169.1"/>
    <property type="molecule type" value="Genomic_DNA"/>
</dbReference>
<accession>A0ABN9X6X9</accession>
<keyword evidence="1" id="KW-0472">Membrane</keyword>
<gene>
    <name evidence="2" type="ORF">PCOR1329_LOCUS74001</name>
</gene>
<feature type="non-terminal residue" evidence="2">
    <location>
        <position position="1"/>
    </location>
</feature>
<reference evidence="2" key="1">
    <citation type="submission" date="2023-10" db="EMBL/GenBank/DDBJ databases">
        <authorList>
            <person name="Chen Y."/>
            <person name="Shah S."/>
            <person name="Dougan E. K."/>
            <person name="Thang M."/>
            <person name="Chan C."/>
        </authorList>
    </citation>
    <scope>NUCLEOTIDE SEQUENCE [LARGE SCALE GENOMIC DNA]</scope>
</reference>
<keyword evidence="1" id="KW-0812">Transmembrane</keyword>
<feature type="transmembrane region" description="Helical" evidence="1">
    <location>
        <begin position="177"/>
        <end position="200"/>
    </location>
</feature>
<feature type="transmembrane region" description="Helical" evidence="1">
    <location>
        <begin position="143"/>
        <end position="165"/>
    </location>
</feature>
<organism evidence="2 3">
    <name type="scientific">Prorocentrum cordatum</name>
    <dbReference type="NCBI Taxonomy" id="2364126"/>
    <lineage>
        <taxon>Eukaryota</taxon>
        <taxon>Sar</taxon>
        <taxon>Alveolata</taxon>
        <taxon>Dinophyceae</taxon>
        <taxon>Prorocentrales</taxon>
        <taxon>Prorocentraceae</taxon>
        <taxon>Prorocentrum</taxon>
    </lineage>
</organism>
<evidence type="ECO:0000256" key="1">
    <source>
        <dbReference type="SAM" id="Phobius"/>
    </source>
</evidence>
<feature type="transmembrane region" description="Helical" evidence="1">
    <location>
        <begin position="280"/>
        <end position="303"/>
    </location>
</feature>
<dbReference type="Proteomes" id="UP001189429">
    <property type="component" value="Unassembled WGS sequence"/>
</dbReference>
<keyword evidence="1" id="KW-1133">Transmembrane helix</keyword>
<protein>
    <submittedName>
        <fullName evidence="2">Uncharacterized protein</fullName>
    </submittedName>
</protein>
<evidence type="ECO:0000313" key="2">
    <source>
        <dbReference type="EMBL" id="CAK0895169.1"/>
    </source>
</evidence>
<keyword evidence="3" id="KW-1185">Reference proteome</keyword>
<comment type="caution">
    <text evidence="2">The sequence shown here is derived from an EMBL/GenBank/DDBJ whole genome shotgun (WGS) entry which is preliminary data.</text>
</comment>
<proteinExistence type="predicted"/>
<evidence type="ECO:0000313" key="3">
    <source>
        <dbReference type="Proteomes" id="UP001189429"/>
    </source>
</evidence>